<name>A0A1H7HJP9_HALLR</name>
<dbReference type="OrthoDB" id="313515at2157"/>
<proteinExistence type="predicted"/>
<dbReference type="PANTHER" id="PTHR41710:SF2">
    <property type="entry name" value="GLYCOSYL TRANSFERASE FAMILY 39_83 DOMAIN-CONTAINING PROTEIN"/>
    <property type="match status" value="1"/>
</dbReference>
<dbReference type="EMBL" id="FOAD01000001">
    <property type="protein sequence ID" value="SEK50524.1"/>
    <property type="molecule type" value="Genomic_DNA"/>
</dbReference>
<dbReference type="NCBIfam" id="TIGR03663">
    <property type="entry name" value="flippase activity-associated protein Agl23"/>
    <property type="match status" value="1"/>
</dbReference>
<dbReference type="InterPro" id="IPR016950">
    <property type="entry name" value="Manno-Trfase_MA4085_prd"/>
</dbReference>
<reference evidence="3 4" key="1">
    <citation type="submission" date="2016-10" db="EMBL/GenBank/DDBJ databases">
        <authorList>
            <person name="de Groot N.N."/>
        </authorList>
    </citation>
    <scope>NUCLEOTIDE SEQUENCE [LARGE SCALE GENOMIC DNA]</scope>
    <source>
        <strain evidence="3 4">CDM_5</strain>
    </source>
</reference>
<accession>A0A1H7HJP9</accession>
<feature type="transmembrane region" description="Helical" evidence="1">
    <location>
        <begin position="370"/>
        <end position="392"/>
    </location>
</feature>
<keyword evidence="1" id="KW-0812">Transmembrane</keyword>
<dbReference type="Proteomes" id="UP000183894">
    <property type="component" value="Unassembled WGS sequence"/>
</dbReference>
<dbReference type="InterPro" id="IPR038731">
    <property type="entry name" value="RgtA/B/C-like"/>
</dbReference>
<feature type="domain" description="Glycosyltransferase RgtA/B/C/D-like" evidence="2">
    <location>
        <begin position="66"/>
        <end position="201"/>
    </location>
</feature>
<feature type="transmembrane region" description="Helical" evidence="1">
    <location>
        <begin position="15"/>
        <end position="32"/>
    </location>
</feature>
<feature type="transmembrane region" description="Helical" evidence="1">
    <location>
        <begin position="139"/>
        <end position="156"/>
    </location>
</feature>
<protein>
    <submittedName>
        <fullName evidence="3">TIGR03663 family protein</fullName>
    </submittedName>
</protein>
<dbReference type="RefSeq" id="WP_074791922.1">
    <property type="nucleotide sequence ID" value="NZ_FOAD01000001.1"/>
</dbReference>
<organism evidence="3 4">
    <name type="scientific">Haloferax larsenii</name>
    <dbReference type="NCBI Taxonomy" id="302484"/>
    <lineage>
        <taxon>Archaea</taxon>
        <taxon>Methanobacteriati</taxon>
        <taxon>Methanobacteriota</taxon>
        <taxon>Stenosarchaea group</taxon>
        <taxon>Halobacteria</taxon>
        <taxon>Halobacteriales</taxon>
        <taxon>Haloferacaceae</taxon>
        <taxon>Haloferax</taxon>
    </lineage>
</organism>
<evidence type="ECO:0000313" key="4">
    <source>
        <dbReference type="Proteomes" id="UP000183894"/>
    </source>
</evidence>
<dbReference type="PIRSF" id="PIRSF030218">
    <property type="entry name" value="Mannosyltr_MA4085_prd"/>
    <property type="match status" value="1"/>
</dbReference>
<evidence type="ECO:0000256" key="1">
    <source>
        <dbReference type="SAM" id="Phobius"/>
    </source>
</evidence>
<evidence type="ECO:0000259" key="2">
    <source>
        <dbReference type="Pfam" id="PF13231"/>
    </source>
</evidence>
<evidence type="ECO:0000313" key="3">
    <source>
        <dbReference type="EMBL" id="SEK50524.1"/>
    </source>
</evidence>
<dbReference type="InterPro" id="IPR019962">
    <property type="entry name" value="CHP03663"/>
</dbReference>
<keyword evidence="1" id="KW-1133">Transmembrane helix</keyword>
<feature type="transmembrane region" description="Helical" evidence="1">
    <location>
        <begin position="237"/>
        <end position="261"/>
    </location>
</feature>
<dbReference type="Pfam" id="PF13231">
    <property type="entry name" value="PMT_2"/>
    <property type="match status" value="1"/>
</dbReference>
<keyword evidence="1" id="KW-0472">Membrane</keyword>
<feature type="transmembrane region" description="Helical" evidence="1">
    <location>
        <begin position="345"/>
        <end position="364"/>
    </location>
</feature>
<feature type="transmembrane region" description="Helical" evidence="1">
    <location>
        <begin position="404"/>
        <end position="424"/>
    </location>
</feature>
<feature type="transmembrane region" description="Helical" evidence="1">
    <location>
        <begin position="115"/>
        <end position="133"/>
    </location>
</feature>
<gene>
    <name evidence="3" type="ORF">SAMN04488691_101608</name>
</gene>
<dbReference type="AlphaFoldDB" id="A0A1H7HJP9"/>
<sequence>MSTDSGPGMVTRSRALLAVFGIVAVGLLVRLVDLGGRIFHWDEGRVGYWILRYHETGSFSYRPIIHGPFLPIVNDYVFAVLPATDFTARLPVALVGGLLPLSVWLFRKHLRRDELVALALFFAFNPLLVYYSRFMRNDVLVATFSFVALGFVVRAYDTGRLAYLIPAGISFATGAATKENYLVYLLCFLGAGALVFDHRLLARTSAGESARDILFTEIPASLKDRLRRRGAGSLSAGTFRAGVGILGGIAAFFVVFVFFYAPRPDLWNAFGNPAALPGVVEAGSLGAFESMGGSWLDGSHQSHEYLPYLKDFLETFVYGAPVLIVFALLGIVVDRYGVVAGRLRWLVVFATYWGGVSIFGYPLATDIQAPWVVVHAVVPLAIPAAVGVAFMFRTATTAFETRDTVGIGLAALVLLASVGGVAAANYDYWNASTDDDKVVLQWAQPENDLKPTLDDIAAVSATNGGTDVLLYGTHPPNNADETHFYVTDESNPLGGPSWHSRLPLPWYFEGADVERTSSAPETSANEIAQNPPPVVVAYEWDRAELDSELDGYEVRQHAFKLWSEDVVVFIDRDALAAANANANA</sequence>
<feature type="transmembrane region" description="Helical" evidence="1">
    <location>
        <begin position="183"/>
        <end position="201"/>
    </location>
</feature>
<feature type="transmembrane region" description="Helical" evidence="1">
    <location>
        <begin position="86"/>
        <end position="106"/>
    </location>
</feature>
<feature type="transmembrane region" description="Helical" evidence="1">
    <location>
        <begin position="315"/>
        <end position="333"/>
    </location>
</feature>
<dbReference type="PANTHER" id="PTHR41710">
    <property type="entry name" value="GLYCOSYL TRANSFERASE, FAMILY 39"/>
    <property type="match status" value="1"/>
</dbReference>